<feature type="transmembrane region" description="Helical" evidence="8">
    <location>
        <begin position="187"/>
        <end position="207"/>
    </location>
</feature>
<feature type="transmembrane region" description="Helical" evidence="8">
    <location>
        <begin position="67"/>
        <end position="84"/>
    </location>
</feature>
<reference evidence="10 11" key="1">
    <citation type="submission" date="2021-01" db="EMBL/GenBank/DDBJ databases">
        <title>WGS of actinomycetes isolated from Thailand.</title>
        <authorList>
            <person name="Thawai C."/>
        </authorList>
    </citation>
    <scope>NUCLEOTIDE SEQUENCE [LARGE SCALE GENOMIC DNA]</scope>
    <source>
        <strain evidence="10 11">CA3R110</strain>
    </source>
</reference>
<feature type="transmembrane region" description="Helical" evidence="8">
    <location>
        <begin position="256"/>
        <end position="275"/>
    </location>
</feature>
<feature type="transmembrane region" description="Helical" evidence="8">
    <location>
        <begin position="448"/>
        <end position="468"/>
    </location>
</feature>
<evidence type="ECO:0000256" key="4">
    <source>
        <dbReference type="ARBA" id="ARBA00022989"/>
    </source>
</evidence>
<organism evidence="10 11">
    <name type="scientific">Streptomyces endocoffeicus</name>
    <dbReference type="NCBI Taxonomy" id="2898945"/>
    <lineage>
        <taxon>Bacteria</taxon>
        <taxon>Bacillati</taxon>
        <taxon>Actinomycetota</taxon>
        <taxon>Actinomycetes</taxon>
        <taxon>Kitasatosporales</taxon>
        <taxon>Streptomycetaceae</taxon>
        <taxon>Streptomyces</taxon>
    </lineage>
</organism>
<dbReference type="PROSITE" id="PS50850">
    <property type="entry name" value="MFS"/>
    <property type="match status" value="1"/>
</dbReference>
<dbReference type="SUPFAM" id="SSF103473">
    <property type="entry name" value="MFS general substrate transporter"/>
    <property type="match status" value="1"/>
</dbReference>
<dbReference type="InterPro" id="IPR011701">
    <property type="entry name" value="MFS"/>
</dbReference>
<keyword evidence="11" id="KW-1185">Reference proteome</keyword>
<evidence type="ECO:0000256" key="6">
    <source>
        <dbReference type="ARBA" id="ARBA00023251"/>
    </source>
</evidence>
<evidence type="ECO:0000256" key="1">
    <source>
        <dbReference type="ARBA" id="ARBA00004651"/>
    </source>
</evidence>
<proteinExistence type="predicted"/>
<evidence type="ECO:0000256" key="2">
    <source>
        <dbReference type="ARBA" id="ARBA00022448"/>
    </source>
</evidence>
<keyword evidence="5 8" id="KW-0472">Membrane</keyword>
<feature type="region of interest" description="Disordered" evidence="7">
    <location>
        <begin position="1"/>
        <end position="21"/>
    </location>
</feature>
<dbReference type="Gene3D" id="1.20.1250.20">
    <property type="entry name" value="MFS general substrate transporter like domains"/>
    <property type="match status" value="1"/>
</dbReference>
<dbReference type="Pfam" id="PF07690">
    <property type="entry name" value="MFS_1"/>
    <property type="match status" value="1"/>
</dbReference>
<comment type="caution">
    <text evidence="10">The sequence shown here is derived from an EMBL/GenBank/DDBJ whole genome shotgun (WGS) entry which is preliminary data.</text>
</comment>
<keyword evidence="4 8" id="KW-1133">Transmembrane helix</keyword>
<keyword evidence="3 8" id="KW-0812">Transmembrane</keyword>
<evidence type="ECO:0000256" key="3">
    <source>
        <dbReference type="ARBA" id="ARBA00022692"/>
    </source>
</evidence>
<dbReference type="InterPro" id="IPR036259">
    <property type="entry name" value="MFS_trans_sf"/>
</dbReference>
<feature type="transmembrane region" description="Helical" evidence="8">
    <location>
        <begin position="96"/>
        <end position="119"/>
    </location>
</feature>
<evidence type="ECO:0000313" key="10">
    <source>
        <dbReference type="EMBL" id="MBL1115223.1"/>
    </source>
</evidence>
<keyword evidence="6" id="KW-0046">Antibiotic resistance</keyword>
<feature type="transmembrane region" description="Helical" evidence="8">
    <location>
        <begin position="327"/>
        <end position="346"/>
    </location>
</feature>
<dbReference type="PANTHER" id="PTHR42718:SF9">
    <property type="entry name" value="MAJOR FACILITATOR SUPERFAMILY MULTIDRUG TRANSPORTER MFSC"/>
    <property type="match status" value="1"/>
</dbReference>
<dbReference type="Proteomes" id="UP000621510">
    <property type="component" value="Unassembled WGS sequence"/>
</dbReference>
<evidence type="ECO:0000256" key="7">
    <source>
        <dbReference type="SAM" id="MobiDB-lite"/>
    </source>
</evidence>
<feature type="domain" description="Major facilitator superfamily (MFS) profile" evidence="9">
    <location>
        <begin position="30"/>
        <end position="474"/>
    </location>
</feature>
<evidence type="ECO:0000256" key="8">
    <source>
        <dbReference type="SAM" id="Phobius"/>
    </source>
</evidence>
<feature type="transmembrane region" description="Helical" evidence="8">
    <location>
        <begin position="296"/>
        <end position="315"/>
    </location>
</feature>
<feature type="transmembrane region" description="Helical" evidence="8">
    <location>
        <begin position="125"/>
        <end position="142"/>
    </location>
</feature>
<dbReference type="InterPro" id="IPR020846">
    <property type="entry name" value="MFS_dom"/>
</dbReference>
<gene>
    <name evidence="10" type="ORF">JK364_22900</name>
</gene>
<feature type="transmembrane region" description="Helical" evidence="8">
    <location>
        <begin position="163"/>
        <end position="181"/>
    </location>
</feature>
<dbReference type="PANTHER" id="PTHR42718">
    <property type="entry name" value="MAJOR FACILITATOR SUPERFAMILY MULTIDRUG TRANSPORTER MFSC"/>
    <property type="match status" value="1"/>
</dbReference>
<keyword evidence="2" id="KW-0813">Transport</keyword>
<dbReference type="Gene3D" id="1.20.1720.10">
    <property type="entry name" value="Multidrug resistance protein D"/>
    <property type="match status" value="1"/>
</dbReference>
<comment type="subcellular location">
    <subcellularLocation>
        <location evidence="1">Cell membrane</location>
        <topology evidence="1">Multi-pass membrane protein</topology>
    </subcellularLocation>
</comment>
<feature type="transmembrane region" description="Helical" evidence="8">
    <location>
        <begin position="228"/>
        <end position="250"/>
    </location>
</feature>
<feature type="transmembrane region" description="Helical" evidence="8">
    <location>
        <begin position="34"/>
        <end position="55"/>
    </location>
</feature>
<accession>A0ABS1PS16</accession>
<dbReference type="EMBL" id="JAERRG010000009">
    <property type="protein sequence ID" value="MBL1115223.1"/>
    <property type="molecule type" value="Genomic_DNA"/>
</dbReference>
<feature type="transmembrane region" description="Helical" evidence="8">
    <location>
        <begin position="353"/>
        <end position="374"/>
    </location>
</feature>
<protein>
    <submittedName>
        <fullName evidence="10">MFS transporter</fullName>
    </submittedName>
</protein>
<evidence type="ECO:0000256" key="5">
    <source>
        <dbReference type="ARBA" id="ARBA00023136"/>
    </source>
</evidence>
<sequence length="483" mass="49306">MTDTAGKPAKPATGSAGGSHAPADPFGPRLMAPLLIGSVLNPVNSTMIATGLVAIGHDFGVGAARTAWLVASLYLASAVAQPAMGRLADLLGPRRVFLSGLLVVCAAGLVGALAPAFGWLIASRVLLGIGTSAAYPAAMALLRAQSFATGRETPRPVLGRLSLAALGSAAVGPVLGGVLTATAGWRAIFAVNVPLALIGIALALLWLPRTRMTGAEDGAGSGARTAGAAFDPLGIALFTATLTTLMIFLMDLARPNWALLPVVLVLAGALTWWQLRRPRPFIDLRMIGRNRSLALTYLRHGTAYLVIYMVMYGYAQWLEEGHGYSASRAGLIMLPMSGAAAVCSLLGARTKGIYAPLVLAAVLLAAGSGVLLLADESTPLVALLLAAVLFGLPQGLSSTGNQAAVYTQAPPTSVGAAAGLQRTSQYLGAITAAGLIGLFYGQRATAAGLHGIAMVAGALSLAVLVLTATDRALRGRARTRPRT</sequence>
<evidence type="ECO:0000313" key="11">
    <source>
        <dbReference type="Proteomes" id="UP000621510"/>
    </source>
</evidence>
<evidence type="ECO:0000259" key="9">
    <source>
        <dbReference type="PROSITE" id="PS50850"/>
    </source>
</evidence>
<name>A0ABS1PS16_9ACTN</name>
<dbReference type="RefSeq" id="WP_201853028.1">
    <property type="nucleotide sequence ID" value="NZ_JAERRG010000009.1"/>
</dbReference>